<protein>
    <submittedName>
        <fullName evidence="2">Dienelactone hydrolase</fullName>
    </submittedName>
</protein>
<dbReference type="GO" id="GO:0016787">
    <property type="term" value="F:hydrolase activity"/>
    <property type="evidence" value="ECO:0007669"/>
    <property type="project" value="UniProtKB-KW"/>
</dbReference>
<accession>A0ABR1T115</accession>
<reference evidence="2 3" key="1">
    <citation type="submission" date="2023-01" db="EMBL/GenBank/DDBJ databases">
        <title>Analysis of 21 Apiospora genomes using comparative genomics revels a genus with tremendous synthesis potential of carbohydrate active enzymes and secondary metabolites.</title>
        <authorList>
            <person name="Sorensen T."/>
        </authorList>
    </citation>
    <scope>NUCLEOTIDE SEQUENCE [LARGE SCALE GENOMIC DNA]</scope>
    <source>
        <strain evidence="2 3">CBS 20057</strain>
    </source>
</reference>
<keyword evidence="2" id="KW-0378">Hydrolase</keyword>
<gene>
    <name evidence="2" type="ORF">PG991_000046</name>
</gene>
<sequence length="261" mass="28686">MASNAPAKCCTVGVKHEKNTLTASSRSGEPTGTTFKVGKYEAYLATPPAGVAQAKDTAILYLPDVISIWQNSKLMADQFAANGYLTLIIDLFNGDALSLNRTGDFDFMSWLTKGSTGDNPHTTEAVDPIVVEAIKYLKEEKGVKKLGAVGYCFGAKYVARHYPDISVGYFAHPSFVDEEELAGFKGPLSIAAAETDEIFPADKRHRSEEILKAGGLPYQINLYSQTEHGFTVRCDVSKKEQKFAKEQAFLQAVTWFNHWLL</sequence>
<dbReference type="InterPro" id="IPR002925">
    <property type="entry name" value="Dienelactn_hydro"/>
</dbReference>
<keyword evidence="3" id="KW-1185">Reference proteome</keyword>
<dbReference type="Proteomes" id="UP001396898">
    <property type="component" value="Unassembled WGS sequence"/>
</dbReference>
<dbReference type="InterPro" id="IPR029058">
    <property type="entry name" value="AB_hydrolase_fold"/>
</dbReference>
<proteinExistence type="predicted"/>
<evidence type="ECO:0000313" key="3">
    <source>
        <dbReference type="Proteomes" id="UP001396898"/>
    </source>
</evidence>
<comment type="caution">
    <text evidence="2">The sequence shown here is derived from an EMBL/GenBank/DDBJ whole genome shotgun (WGS) entry which is preliminary data.</text>
</comment>
<evidence type="ECO:0000259" key="1">
    <source>
        <dbReference type="Pfam" id="PF01738"/>
    </source>
</evidence>
<evidence type="ECO:0000313" key="2">
    <source>
        <dbReference type="EMBL" id="KAK8040258.1"/>
    </source>
</evidence>
<dbReference type="Pfam" id="PF01738">
    <property type="entry name" value="DLH"/>
    <property type="match status" value="1"/>
</dbReference>
<dbReference type="SUPFAM" id="SSF53474">
    <property type="entry name" value="alpha/beta-Hydrolases"/>
    <property type="match status" value="1"/>
</dbReference>
<dbReference type="PANTHER" id="PTHR17630:SF44">
    <property type="entry name" value="PROTEIN AIM2"/>
    <property type="match status" value="1"/>
</dbReference>
<dbReference type="EMBL" id="JAQQWI010000001">
    <property type="protein sequence ID" value="KAK8040258.1"/>
    <property type="molecule type" value="Genomic_DNA"/>
</dbReference>
<name>A0ABR1T115_9PEZI</name>
<dbReference type="PANTHER" id="PTHR17630">
    <property type="entry name" value="DIENELACTONE HYDROLASE"/>
    <property type="match status" value="1"/>
</dbReference>
<dbReference type="Gene3D" id="3.40.50.1820">
    <property type="entry name" value="alpha/beta hydrolase"/>
    <property type="match status" value="1"/>
</dbReference>
<organism evidence="2 3">
    <name type="scientific">Apiospora marii</name>
    <dbReference type="NCBI Taxonomy" id="335849"/>
    <lineage>
        <taxon>Eukaryota</taxon>
        <taxon>Fungi</taxon>
        <taxon>Dikarya</taxon>
        <taxon>Ascomycota</taxon>
        <taxon>Pezizomycotina</taxon>
        <taxon>Sordariomycetes</taxon>
        <taxon>Xylariomycetidae</taxon>
        <taxon>Amphisphaeriales</taxon>
        <taxon>Apiosporaceae</taxon>
        <taxon>Apiospora</taxon>
    </lineage>
</organism>
<feature type="domain" description="Dienelactone hydrolase" evidence="1">
    <location>
        <begin position="41"/>
        <end position="259"/>
    </location>
</feature>